<dbReference type="OrthoDB" id="8138830at2"/>
<name>Q07IL1_RHOP5</name>
<proteinExistence type="predicted"/>
<organism evidence="1">
    <name type="scientific">Rhodopseudomonas palustris (strain BisA53)</name>
    <dbReference type="NCBI Taxonomy" id="316055"/>
    <lineage>
        <taxon>Bacteria</taxon>
        <taxon>Pseudomonadati</taxon>
        <taxon>Pseudomonadota</taxon>
        <taxon>Alphaproteobacteria</taxon>
        <taxon>Hyphomicrobiales</taxon>
        <taxon>Nitrobacteraceae</taxon>
        <taxon>Rhodopseudomonas</taxon>
    </lineage>
</organism>
<dbReference type="AlphaFoldDB" id="Q07IL1"/>
<dbReference type="KEGG" id="rpe:RPE_4299"/>
<evidence type="ECO:0000313" key="1">
    <source>
        <dbReference type="EMBL" id="ABJ08223.1"/>
    </source>
</evidence>
<sequence>MPLQGTEQKVAALLEQESSVKHWLEQIRALDKDAQGRHIVVRGLTMEETEEFLRLRPLVQSADAGLTSLDLAAAKQRYAELRAKIDAAVQDEAIEGLSSWGGN</sequence>
<dbReference type="EMBL" id="CP000463">
    <property type="protein sequence ID" value="ABJ08223.1"/>
    <property type="molecule type" value="Genomic_DNA"/>
</dbReference>
<accession>Q07IL1</accession>
<gene>
    <name evidence="1" type="ordered locus">RPE_4299</name>
</gene>
<dbReference type="HOGENOM" id="CLU_2261656_0_0_5"/>
<reference evidence="1" key="1">
    <citation type="submission" date="2006-09" db="EMBL/GenBank/DDBJ databases">
        <title>Complete sequence of Rhodopseudomonas palustris BisA53.</title>
        <authorList>
            <consortium name="US DOE Joint Genome Institute"/>
            <person name="Copeland A."/>
            <person name="Lucas S."/>
            <person name="Lapidus A."/>
            <person name="Barry K."/>
            <person name="Detter J.C."/>
            <person name="Glavina del Rio T."/>
            <person name="Hammon N."/>
            <person name="Israni S."/>
            <person name="Dalin E."/>
            <person name="Tice H."/>
            <person name="Pitluck S."/>
            <person name="Chain P."/>
            <person name="Malfatti S."/>
            <person name="Shin M."/>
            <person name="Vergez L."/>
            <person name="Schmutz J."/>
            <person name="Larimer F."/>
            <person name="Land M."/>
            <person name="Hauser L."/>
            <person name="Pelletier D.A."/>
            <person name="Kyrpides N."/>
            <person name="Kim E."/>
            <person name="Harwood C.S."/>
            <person name="Oda Y."/>
            <person name="Richardson P."/>
        </authorList>
    </citation>
    <scope>NUCLEOTIDE SEQUENCE [LARGE SCALE GENOMIC DNA]</scope>
    <source>
        <strain evidence="1">BisA53</strain>
    </source>
</reference>
<protein>
    <submittedName>
        <fullName evidence="1">Uncharacterized protein</fullName>
    </submittedName>
</protein>